<dbReference type="Pfam" id="PF07703">
    <property type="entry name" value="A2M_BRD"/>
    <property type="match status" value="1"/>
</dbReference>
<comment type="caution">
    <text evidence="4">The sequence shown here is derived from an EMBL/GenBank/DDBJ whole genome shotgun (WGS) entry which is preliminary data.</text>
</comment>
<evidence type="ECO:0000259" key="3">
    <source>
        <dbReference type="SMART" id="SM01360"/>
    </source>
</evidence>
<dbReference type="Gene3D" id="1.50.10.20">
    <property type="match status" value="1"/>
</dbReference>
<dbReference type="Pfam" id="PF11974">
    <property type="entry name" value="bMG3"/>
    <property type="match status" value="1"/>
</dbReference>
<sequence length="1461" mass="158321">MHVRSAVLVTNLAVHLKTGRDDTLVWVTTLDRGQPVAGARVAVLSCDGRRLLDGETDAQGVWHVDTPVATDDYCEGTEQSGVFVTARIPADHAQAHGQADFSFAWSNWDRGIEPWRFNVPTSRSRDPDLVAHAVLDRTLLRVGETVSMKLFLRRLSRNGVENLPADRLPAQVRLSHDGSGDAETLALDWKTQPGGGQYALLDYTIPRKAHLGSYSIELQPSAGSDNDWTPWLHAGDFRVESFKLPLLTGSLKVTGDEAQAGGPLVAPQSVHADLQLSWISGGPARDLPATLSAVARPLTPSFPEYDDFSFGVQGFGEDGAQSGDPESAGAAPAGLRRLILDRRALRLDGQGGARVDLADLPRPSEPQSWLFEASFSDPSGEIQTLAQTARVWPSAVVVGLRTGRWMSRGEKSSVTLLALDAAGRPQAGVPVQLDGRVRTTYSTRKRLVGGFYAYDSHEQVAPLGTLCQGNTDAKGQLECPVSLDRDGQIELFAQARDAQSRVSRASTSIWVWGDEAWFGEGNDDRIDVIPAKADYKPGETAEFTVRMPFRQARALVAVEREGVLETHVVDLDGDEPVVRLPVQAGWGPNVYVSVLAVRGRVRQVPWTSFFEWGWRHPLDWMDARAARSDTVPEPTGLVDLAKPAFRFGLAGIRVQSEADRLQVKVEADHSSYQVRQHAQVRIQATLPDGKPAAGAGVAFAAVDEALLELRDNDSWDLLRAMRVERDYGVETATGQGEVVGRRHYGRKAVAAGGGGGFNATRELFDTRLLWRGDLTLDAQGQATVDVPLNDSLTRFRLVAVVDQGQGMFGTGFTDIVSTQDLQVVSGLPQVAREGDRYEVRATVRNRTERSMVLALSAGVAAADGAEQALSEQAVWLEPGAAQTVTWPVTAPLLSGQSETEALKWRFEARTTEGEAASDRIVVGQTLLPAVPVTVRQATLLQILDGVPQQVPVNASARALLDTAGVPRGGVRVSLQSSLAGSLPGVSDWLSAYPYTCVEQLSAKALGRRDPAAWQALMKRLPDYQTESGLLSYFPGGRGSVVLTAHLLEIATRAQAPGNAYGLPGVERERMLAALQDYVFGRLTEDGWAPVRDDFWRKLIAVDALALAGAWQPGMLDSFALEVSDWPTAAVVTWLSILRHVPELADREALSTQAEAVLRARLTRHGTTLVLADETVDSGWWLMSNPATAQARLLMTVLDRPGWRADLPRLMTGLLSMQREGAWSTTAANVLGTLAVDQFARKVETHAGEGAVRVALPPGEPTVLPWADMPQADGIRRQSLALPWPQARTGTLDIAQQGQGSGWATITARAAVPVTQAVDAGLRVERTVVPVFKAQADRWSAGDVYRVRLRVRTQESLVWSVVSDPVPAGASILGSGLGRDSSLSTAGEDQNDWNQPSFVERDAGVFRAYYEVMEPGERTLEYTVRLNVPGDYQLPPTRAEALYQPDVFGETPNTPLHVGPQP</sequence>
<dbReference type="InterPro" id="IPR011625">
    <property type="entry name" value="A2M_N_BRD"/>
</dbReference>
<dbReference type="Proteomes" id="UP001595756">
    <property type="component" value="Unassembled WGS sequence"/>
</dbReference>
<dbReference type="Pfam" id="PF01835">
    <property type="entry name" value="MG2"/>
    <property type="match status" value="1"/>
</dbReference>
<keyword evidence="5" id="KW-1185">Reference proteome</keyword>
<feature type="domain" description="Alpha-2-macroglobulin" evidence="3">
    <location>
        <begin position="767"/>
        <end position="857"/>
    </location>
</feature>
<dbReference type="InterPro" id="IPR008930">
    <property type="entry name" value="Terpenoid_cyclase/PrenylTrfase"/>
</dbReference>
<name>A0ABV8S382_9BURK</name>
<evidence type="ECO:0000259" key="2">
    <source>
        <dbReference type="SMART" id="SM01359"/>
    </source>
</evidence>
<evidence type="ECO:0000313" key="5">
    <source>
        <dbReference type="Proteomes" id="UP001595756"/>
    </source>
</evidence>
<dbReference type="InterPro" id="IPR001599">
    <property type="entry name" value="Macroglobln_a2"/>
</dbReference>
<dbReference type="EMBL" id="JBHSDY010000010">
    <property type="protein sequence ID" value="MFC4299602.1"/>
    <property type="molecule type" value="Genomic_DNA"/>
</dbReference>
<dbReference type="SUPFAM" id="SSF48239">
    <property type="entry name" value="Terpenoid cyclases/Protein prenyltransferases"/>
    <property type="match status" value="1"/>
</dbReference>
<dbReference type="InterPro" id="IPR002890">
    <property type="entry name" value="MG2"/>
</dbReference>
<evidence type="ECO:0000256" key="1">
    <source>
        <dbReference type="ARBA" id="ARBA00010556"/>
    </source>
</evidence>
<dbReference type="SMART" id="SM01359">
    <property type="entry name" value="A2M_N_2"/>
    <property type="match status" value="1"/>
</dbReference>
<dbReference type="PANTHER" id="PTHR40094:SF1">
    <property type="entry name" value="UBIQUITIN DOMAIN-CONTAINING PROTEIN"/>
    <property type="match status" value="1"/>
</dbReference>
<protein>
    <submittedName>
        <fullName evidence="4">Alpha-2-macroglobulin</fullName>
    </submittedName>
</protein>
<dbReference type="Pfam" id="PF17973">
    <property type="entry name" value="bMG10"/>
    <property type="match status" value="1"/>
</dbReference>
<dbReference type="InterPro" id="IPR021868">
    <property type="entry name" value="Alpha_2_Macroglob_MG3"/>
</dbReference>
<dbReference type="RefSeq" id="WP_376814184.1">
    <property type="nucleotide sequence ID" value="NZ_JBHSDY010000010.1"/>
</dbReference>
<feature type="domain" description="Alpha-2-macroglobulin bait region" evidence="2">
    <location>
        <begin position="526"/>
        <end position="709"/>
    </location>
</feature>
<dbReference type="InterPro" id="IPR041246">
    <property type="entry name" value="Bact_MG10"/>
</dbReference>
<comment type="similarity">
    <text evidence="1">Belongs to the protease inhibitor I39 (alpha-2-macroglobulin) family. Bacterial alpha-2-macroglobulin subfamily.</text>
</comment>
<dbReference type="Pfam" id="PF00207">
    <property type="entry name" value="A2M"/>
    <property type="match status" value="1"/>
</dbReference>
<dbReference type="PANTHER" id="PTHR40094">
    <property type="entry name" value="ALPHA-2-MACROGLOBULIN HOMOLOG"/>
    <property type="match status" value="1"/>
</dbReference>
<proteinExistence type="inferred from homology"/>
<dbReference type="SMART" id="SM01360">
    <property type="entry name" value="A2M"/>
    <property type="match status" value="1"/>
</dbReference>
<evidence type="ECO:0000313" key="4">
    <source>
        <dbReference type="EMBL" id="MFC4299602.1"/>
    </source>
</evidence>
<accession>A0ABV8S382</accession>
<reference evidence="5" key="1">
    <citation type="journal article" date="2019" name="Int. J. Syst. Evol. Microbiol.">
        <title>The Global Catalogue of Microorganisms (GCM) 10K type strain sequencing project: providing services to taxonomists for standard genome sequencing and annotation.</title>
        <authorList>
            <consortium name="The Broad Institute Genomics Platform"/>
            <consortium name="The Broad Institute Genome Sequencing Center for Infectious Disease"/>
            <person name="Wu L."/>
            <person name="Ma J."/>
        </authorList>
    </citation>
    <scope>NUCLEOTIDE SEQUENCE [LARGE SCALE GENOMIC DNA]</scope>
    <source>
        <strain evidence="5">CGMCC 1.19029</strain>
    </source>
</reference>
<dbReference type="InterPro" id="IPR051802">
    <property type="entry name" value="YfhM-like"/>
</dbReference>
<gene>
    <name evidence="4" type="ORF">ACFO0J_16285</name>
</gene>
<organism evidence="4 5">
    <name type="scientific">Castellaniella hirudinis</name>
    <dbReference type="NCBI Taxonomy" id="1144617"/>
    <lineage>
        <taxon>Bacteria</taxon>
        <taxon>Pseudomonadati</taxon>
        <taxon>Pseudomonadota</taxon>
        <taxon>Betaproteobacteria</taxon>
        <taxon>Burkholderiales</taxon>
        <taxon>Alcaligenaceae</taxon>
        <taxon>Castellaniella</taxon>
    </lineage>
</organism>